<accession>A0A3Q0EJW3</accession>
<dbReference type="OrthoDB" id="2019747at2759"/>
<organism evidence="4 5">
    <name type="scientific">Vigna radiata var. radiata</name>
    <name type="common">Mung bean</name>
    <name type="synonym">Phaseolus aureus</name>
    <dbReference type="NCBI Taxonomy" id="3916"/>
    <lineage>
        <taxon>Eukaryota</taxon>
        <taxon>Viridiplantae</taxon>
        <taxon>Streptophyta</taxon>
        <taxon>Embryophyta</taxon>
        <taxon>Tracheophyta</taxon>
        <taxon>Spermatophyta</taxon>
        <taxon>Magnoliopsida</taxon>
        <taxon>eudicotyledons</taxon>
        <taxon>Gunneridae</taxon>
        <taxon>Pentapetalae</taxon>
        <taxon>rosids</taxon>
        <taxon>fabids</taxon>
        <taxon>Fabales</taxon>
        <taxon>Fabaceae</taxon>
        <taxon>Papilionoideae</taxon>
        <taxon>50 kb inversion clade</taxon>
        <taxon>NPAAA clade</taxon>
        <taxon>indigoferoid/millettioid clade</taxon>
        <taxon>Phaseoleae</taxon>
        <taxon>Vigna</taxon>
    </lineage>
</organism>
<dbReference type="GeneID" id="111240695"/>
<protein>
    <submittedName>
        <fullName evidence="5">Uncharacterized protein LOC111240695</fullName>
    </submittedName>
</protein>
<reference evidence="4" key="1">
    <citation type="journal article" date="2014" name="Nat. Commun.">
        <title>Genome sequence of mungbean and insights into evolution within Vigna species.</title>
        <authorList>
            <person name="Kang Y.J."/>
            <person name="Kim S.K."/>
            <person name="Kim M.Y."/>
            <person name="Lestari P."/>
            <person name="Kim K.H."/>
            <person name="Ha B.K."/>
            <person name="Jun T.H."/>
            <person name="Hwang W.J."/>
            <person name="Lee T."/>
            <person name="Lee J."/>
            <person name="Shim S."/>
            <person name="Yoon M.Y."/>
            <person name="Jang Y.E."/>
            <person name="Han K.S."/>
            <person name="Taeprayoon P."/>
            <person name="Yoon N."/>
            <person name="Somta P."/>
            <person name="Tanya P."/>
            <person name="Kim K.S."/>
            <person name="Gwag J.G."/>
            <person name="Moon J.K."/>
            <person name="Lee Y.H."/>
            <person name="Park B.S."/>
            <person name="Bombarely A."/>
            <person name="Doyle J.J."/>
            <person name="Jackson S.A."/>
            <person name="Schafleitner R."/>
            <person name="Srinives P."/>
            <person name="Varshney R.K."/>
            <person name="Lee S.H."/>
        </authorList>
    </citation>
    <scope>NUCLEOTIDE SEQUENCE [LARGE SCALE GENOMIC DNA]</scope>
    <source>
        <strain evidence="4">cv. VC1973A</strain>
    </source>
</reference>
<evidence type="ECO:0000259" key="3">
    <source>
        <dbReference type="Pfam" id="PF00139"/>
    </source>
</evidence>
<evidence type="ECO:0000313" key="4">
    <source>
        <dbReference type="Proteomes" id="UP000087766"/>
    </source>
</evidence>
<dbReference type="InterPro" id="IPR001220">
    <property type="entry name" value="Legume_lectin_dom"/>
</dbReference>
<evidence type="ECO:0000256" key="2">
    <source>
        <dbReference type="ARBA" id="ARBA00022734"/>
    </source>
</evidence>
<dbReference type="PANTHER" id="PTHR32401:SF15">
    <property type="entry name" value="L-TYPE LECTIN-DOMAIN CONTAINING RECEPTOR KINASE VIII.2-LIKE"/>
    <property type="match status" value="1"/>
</dbReference>
<evidence type="ECO:0000313" key="5">
    <source>
        <dbReference type="RefSeq" id="XP_022631955.1"/>
    </source>
</evidence>
<reference evidence="5" key="2">
    <citation type="submission" date="2025-08" db="UniProtKB">
        <authorList>
            <consortium name="RefSeq"/>
        </authorList>
    </citation>
    <scope>IDENTIFICATION</scope>
    <source>
        <tissue evidence="5">Leaf</tissue>
    </source>
</reference>
<dbReference type="InterPro" id="IPR013320">
    <property type="entry name" value="ConA-like_dom_sf"/>
</dbReference>
<dbReference type="RefSeq" id="XP_022631955.1">
    <property type="nucleotide sequence ID" value="XM_022776234.1"/>
</dbReference>
<comment type="similarity">
    <text evidence="1">Belongs to the leguminous lectin family.</text>
</comment>
<keyword evidence="2" id="KW-0430">Lectin</keyword>
<proteinExistence type="inferred from homology"/>
<dbReference type="SUPFAM" id="SSF49899">
    <property type="entry name" value="Concanavalin A-like lectins/glucanases"/>
    <property type="match status" value="1"/>
</dbReference>
<dbReference type="PANTHER" id="PTHR32401">
    <property type="entry name" value="CONCANAVALIN A-LIKE LECTIN FAMILY PROTEIN"/>
    <property type="match status" value="1"/>
</dbReference>
<dbReference type="InterPro" id="IPR050258">
    <property type="entry name" value="Leguminous_Lectin"/>
</dbReference>
<dbReference type="Gene3D" id="2.60.120.200">
    <property type="match status" value="1"/>
</dbReference>
<dbReference type="Proteomes" id="UP000087766">
    <property type="component" value="Chromosome 2"/>
</dbReference>
<dbReference type="Pfam" id="PF00139">
    <property type="entry name" value="Lectin_legB"/>
    <property type="match status" value="1"/>
</dbReference>
<sequence length="164" mass="17881">MTESEREKRERGSLKLPNLNPDSIDLFGDAHVVTNNDAAPHVRLTIPSLFSSGLLRVPEPLLFVDATTTLSTEFSFSIFGNGDGILFVLTVASTNGSDTLAVANASYVGLVLINGEKLNAWVDYEGGPKVMEVRLSKWGEQMPSDPIVSHKIDQMSVMELTFIL</sequence>
<gene>
    <name evidence="5" type="primary">LOC111240695</name>
</gene>
<feature type="domain" description="Legume lectin" evidence="3">
    <location>
        <begin position="98"/>
        <end position="159"/>
    </location>
</feature>
<keyword evidence="4" id="KW-1185">Reference proteome</keyword>
<evidence type="ECO:0000256" key="1">
    <source>
        <dbReference type="ARBA" id="ARBA00007606"/>
    </source>
</evidence>
<name>A0A3Q0EJW3_VIGRR</name>
<dbReference type="GO" id="GO:0030246">
    <property type="term" value="F:carbohydrate binding"/>
    <property type="evidence" value="ECO:0007669"/>
    <property type="project" value="UniProtKB-KW"/>
</dbReference>
<dbReference type="AlphaFoldDB" id="A0A3Q0EJW3"/>
<dbReference type="KEGG" id="vra:111240695"/>